<evidence type="ECO:0000256" key="1">
    <source>
        <dbReference type="SAM" id="MobiDB-lite"/>
    </source>
</evidence>
<evidence type="ECO:0000313" key="2">
    <source>
        <dbReference type="EMBL" id="MBW0511403.1"/>
    </source>
</evidence>
<proteinExistence type="predicted"/>
<dbReference type="EMBL" id="AVOT02022172">
    <property type="protein sequence ID" value="MBW0511403.1"/>
    <property type="molecule type" value="Genomic_DNA"/>
</dbReference>
<organism evidence="2 3">
    <name type="scientific">Austropuccinia psidii MF-1</name>
    <dbReference type="NCBI Taxonomy" id="1389203"/>
    <lineage>
        <taxon>Eukaryota</taxon>
        <taxon>Fungi</taxon>
        <taxon>Dikarya</taxon>
        <taxon>Basidiomycota</taxon>
        <taxon>Pucciniomycotina</taxon>
        <taxon>Pucciniomycetes</taxon>
        <taxon>Pucciniales</taxon>
        <taxon>Sphaerophragmiaceae</taxon>
        <taxon>Austropuccinia</taxon>
    </lineage>
</organism>
<accession>A0A9Q3HN11</accession>
<dbReference type="Proteomes" id="UP000765509">
    <property type="component" value="Unassembled WGS sequence"/>
</dbReference>
<feature type="compositionally biased region" description="Basic and acidic residues" evidence="1">
    <location>
        <begin position="37"/>
        <end position="61"/>
    </location>
</feature>
<reference evidence="2" key="1">
    <citation type="submission" date="2021-03" db="EMBL/GenBank/DDBJ databases">
        <title>Draft genome sequence of rust myrtle Austropuccinia psidii MF-1, a brazilian biotype.</title>
        <authorList>
            <person name="Quecine M.C."/>
            <person name="Pachon D.M.R."/>
            <person name="Bonatelli M.L."/>
            <person name="Correr F.H."/>
            <person name="Franceschini L.M."/>
            <person name="Leite T.F."/>
            <person name="Margarido G.R.A."/>
            <person name="Almeida C.A."/>
            <person name="Ferrarezi J.A."/>
            <person name="Labate C.A."/>
        </authorList>
    </citation>
    <scope>NUCLEOTIDE SEQUENCE</scope>
    <source>
        <strain evidence="2">MF-1</strain>
    </source>
</reference>
<keyword evidence="3" id="KW-1185">Reference proteome</keyword>
<gene>
    <name evidence="2" type="ORF">O181_051118</name>
</gene>
<protein>
    <submittedName>
        <fullName evidence="2">Uncharacterized protein</fullName>
    </submittedName>
</protein>
<comment type="caution">
    <text evidence="2">The sequence shown here is derived from an EMBL/GenBank/DDBJ whole genome shotgun (WGS) entry which is preliminary data.</text>
</comment>
<name>A0A9Q3HN11_9BASI</name>
<feature type="compositionally biased region" description="Acidic residues" evidence="1">
    <location>
        <begin position="88"/>
        <end position="102"/>
    </location>
</feature>
<dbReference type="AlphaFoldDB" id="A0A9Q3HN11"/>
<feature type="region of interest" description="Disordered" evidence="1">
    <location>
        <begin position="1"/>
        <end position="66"/>
    </location>
</feature>
<sequence length="161" mass="17743">MPSQNSPPARKTRFLARTQATLTPTPRVPPDGTPEVYKMRDYLNKGKSMKGEEKSRKEVRAPRRSRSFFRAVGSFDGVSETSFKGLGEDGEEEKENSVEEEGSDRTEVVPASVGASKGTGGPTLAPSDKTFTYHSELSLLAILKQMIQIMSNLQADSRIYL</sequence>
<feature type="region of interest" description="Disordered" evidence="1">
    <location>
        <begin position="78"/>
        <end position="127"/>
    </location>
</feature>
<evidence type="ECO:0000313" key="3">
    <source>
        <dbReference type="Proteomes" id="UP000765509"/>
    </source>
</evidence>